<keyword evidence="1" id="KW-0378">Hydrolase</keyword>
<protein>
    <recommendedName>
        <fullName evidence="6">PEP-CTERM sorting domain-containing protein</fullName>
    </recommendedName>
</protein>
<dbReference type="PROSITE" id="PS01098">
    <property type="entry name" value="LIPASE_GDSL_SER"/>
    <property type="match status" value="1"/>
</dbReference>
<organism evidence="4 5">
    <name type="scientific">Rubrivivax rivuli</name>
    <dbReference type="NCBI Taxonomy" id="1862385"/>
    <lineage>
        <taxon>Bacteria</taxon>
        <taxon>Pseudomonadati</taxon>
        <taxon>Pseudomonadota</taxon>
        <taxon>Betaproteobacteria</taxon>
        <taxon>Burkholderiales</taxon>
        <taxon>Sphaerotilaceae</taxon>
        <taxon>Rubrivivax</taxon>
    </lineage>
</organism>
<comment type="caution">
    <text evidence="4">The sequence shown here is derived from an EMBL/GenBank/DDBJ whole genome shotgun (WGS) entry which is preliminary data.</text>
</comment>
<evidence type="ECO:0008006" key="6">
    <source>
        <dbReference type="Google" id="ProtNLM"/>
    </source>
</evidence>
<keyword evidence="5" id="KW-1185">Reference proteome</keyword>
<evidence type="ECO:0000313" key="4">
    <source>
        <dbReference type="EMBL" id="RVU44465.1"/>
    </source>
</evidence>
<evidence type="ECO:0000256" key="3">
    <source>
        <dbReference type="SAM" id="SignalP"/>
    </source>
</evidence>
<keyword evidence="3" id="KW-0732">Signal</keyword>
<dbReference type="GO" id="GO:0006629">
    <property type="term" value="P:lipid metabolic process"/>
    <property type="evidence" value="ECO:0007669"/>
    <property type="project" value="InterPro"/>
</dbReference>
<sequence length="370" mass="36508">MAGRGRGGTFSAPDTHCPKVPALNTRRLPALVALASFLAMGAAPALAQSSTGVAVPTPFTAVYVFGDSLSDGGNNNLVFGGLTGPNPTSATFIPSLPYASAPGQRPTYSNGPVWFNSFAAGLGLAGFAQPSLAGGGNYAFGGARTTVDGTGVPPFIPAPFPASLQTQLNSHLATTPVSSTALYVIAGGGNDARATAEAVAANPANIVALTTAGATAYATATAQMVGTLRAAGASNIVVWNTPDLSKSPAALAGGAGAVGAASFITGAYNSALNSALAGSGAQIFDLAGLVGSYVANPGAFGFTNVTQACGFSGNNCDAASALFWDAIHPTAYAQGLLAGAMLSAVPEAGTVWMFMAGLLALGVMVKRRRA</sequence>
<feature type="transmembrane region" description="Helical" evidence="2">
    <location>
        <begin position="349"/>
        <end position="365"/>
    </location>
</feature>
<dbReference type="PANTHER" id="PTHR45648">
    <property type="entry name" value="GDSL LIPASE/ACYLHYDROLASE FAMILY PROTEIN (AFU_ORTHOLOGUE AFUA_4G14700)"/>
    <property type="match status" value="1"/>
</dbReference>
<dbReference type="InterPro" id="IPR051058">
    <property type="entry name" value="GDSL_Est/Lipase"/>
</dbReference>
<dbReference type="AlphaFoldDB" id="A0A437RCG7"/>
<feature type="chain" id="PRO_5019168539" description="PEP-CTERM sorting domain-containing protein" evidence="3">
    <location>
        <begin position="48"/>
        <end position="370"/>
    </location>
</feature>
<accession>A0A437RCG7</accession>
<name>A0A437RCG7_9BURK</name>
<feature type="signal peptide" evidence="3">
    <location>
        <begin position="1"/>
        <end position="47"/>
    </location>
</feature>
<dbReference type="OrthoDB" id="5292073at2"/>
<dbReference type="GO" id="GO:0016298">
    <property type="term" value="F:lipase activity"/>
    <property type="evidence" value="ECO:0007669"/>
    <property type="project" value="InterPro"/>
</dbReference>
<evidence type="ECO:0000256" key="1">
    <source>
        <dbReference type="ARBA" id="ARBA00022801"/>
    </source>
</evidence>
<dbReference type="Pfam" id="PF00657">
    <property type="entry name" value="Lipase_GDSL"/>
    <property type="match status" value="1"/>
</dbReference>
<dbReference type="SUPFAM" id="SSF52266">
    <property type="entry name" value="SGNH hydrolase"/>
    <property type="match status" value="1"/>
</dbReference>
<dbReference type="InterPro" id="IPR001087">
    <property type="entry name" value="GDSL"/>
</dbReference>
<dbReference type="PANTHER" id="PTHR45648:SF22">
    <property type="entry name" value="GDSL LIPASE_ACYLHYDROLASE FAMILY PROTEIN (AFU_ORTHOLOGUE AFUA_4G14700)"/>
    <property type="match status" value="1"/>
</dbReference>
<dbReference type="EMBL" id="SACR01000005">
    <property type="protein sequence ID" value="RVU44465.1"/>
    <property type="molecule type" value="Genomic_DNA"/>
</dbReference>
<proteinExistence type="predicted"/>
<gene>
    <name evidence="4" type="ORF">EOE66_17525</name>
</gene>
<dbReference type="Proteomes" id="UP000285575">
    <property type="component" value="Unassembled WGS sequence"/>
</dbReference>
<evidence type="ECO:0000313" key="5">
    <source>
        <dbReference type="Proteomes" id="UP000285575"/>
    </source>
</evidence>
<reference evidence="4 5" key="1">
    <citation type="submission" date="2019-01" db="EMBL/GenBank/DDBJ databases">
        <authorList>
            <person name="Chen W.-M."/>
        </authorList>
    </citation>
    <scope>NUCLEOTIDE SEQUENCE [LARGE SCALE GENOMIC DNA]</scope>
    <source>
        <strain evidence="4 5">KYPY4</strain>
    </source>
</reference>
<evidence type="ECO:0000256" key="2">
    <source>
        <dbReference type="SAM" id="Phobius"/>
    </source>
</evidence>
<keyword evidence="2" id="KW-1133">Transmembrane helix</keyword>
<dbReference type="InterPro" id="IPR036514">
    <property type="entry name" value="SGNH_hydro_sf"/>
</dbReference>
<dbReference type="InterPro" id="IPR008265">
    <property type="entry name" value="Lipase_GDSL_AS"/>
</dbReference>
<keyword evidence="2" id="KW-0472">Membrane</keyword>
<dbReference type="Gene3D" id="3.40.50.1110">
    <property type="entry name" value="SGNH hydrolase"/>
    <property type="match status" value="1"/>
</dbReference>
<keyword evidence="2" id="KW-0812">Transmembrane</keyword>